<keyword evidence="7" id="KW-1185">Reference proteome</keyword>
<feature type="region of interest" description="Disordered" evidence="3">
    <location>
        <begin position="814"/>
        <end position="869"/>
    </location>
</feature>
<sequence length="1029" mass="115851">MADSNSSNSPSDNSNSNGNANGGSDVVVAIVALVVSVVALFAATLQIMQAIFASAKGLPNCTEDVMGGWAKGTTKRPKFKELRLEVRFEAPIIFLAPPNNQNKPEKGEMWSVEGTEKSCTKNRLEYAKIFPNPGPANGTNDEKPSKPTEKVHTVNNELATWVYLLIALERMEKDSKKWECKKLQGEWLPSSIIPDLPEPTLAVKVQAKERSFDANPSIKKPYATSTISHLVELAAILGLYWRVFDRDNNQYRAEGNGYSLTGSRVPDLGVVFVFEKTGPTVFEERRVIPTSEVKELCFGRVPTFYRVKKDPDEDLEWQREFKTSSGTGTKVEILQLSTRDAIAETLTQIGCNGKTTLFYREGKKDRHLFSVTFEVIGMLARVLHIEGRCFRFLPNPTIFSWDRDSLSLQRLLIAFSGLLMNDLTVVEEEAETVIDERVETAVEDIRALSESAEEMSNDFDENPPLTSKRMSLLHKAIDMADKSLKKRDQGIVLDVLRRHLQEVLAAINSPDKRGKEQISFRDLLGIPLEMREQRFMETYFERILWRVVPTNSTKRGKRDDEVVSRAIHDDTEKRRSRLGNGSPQAGSAVPPSPLRLNPGESPTKALDDSTPTPGISRVKTWPHRIETEQPGDQPELPQPSKLSELPQWETIVPNHIEMQRLAIWYTLVFRMICWLMLHDFDKKDVQVSKSFSNFDPSHPSQRHVVSEQKAASYSFQRSFDPRISSNDTMTSSSEQPAALEDGRRIYLGNLLYSIQPVDIEEMLKDNGFEGYEKIHISMDPVSARNPGYCFVDFAERADAERALSSLDARLRGRPLKVGPCEPKKQNRSRWQSDREPSFNRWGDWSGSRGEGGDEAGRSPARNGRNGGIESVPYGAIKHFDEVVATEGDGRRLYVGGLGAMVDQAQHQDELQQILEGHKPLAISKRITPHESTRAKGGEHHYCFVDFATAEEADAARNALDRKVWGTGRLRVNVARGLPDKLKDRTTPSDVQNEKENDQQHREIGDKRSLRPEDNLWCDGKVVGRGLWKV</sequence>
<dbReference type="InterPro" id="IPR000504">
    <property type="entry name" value="RRM_dom"/>
</dbReference>
<feature type="region of interest" description="Disordered" evidence="3">
    <location>
        <begin position="554"/>
        <end position="621"/>
    </location>
</feature>
<proteinExistence type="predicted"/>
<feature type="transmembrane region" description="Helical" evidence="4">
    <location>
        <begin position="26"/>
        <end position="48"/>
    </location>
</feature>
<evidence type="ECO:0000256" key="3">
    <source>
        <dbReference type="SAM" id="MobiDB-lite"/>
    </source>
</evidence>
<evidence type="ECO:0000313" key="6">
    <source>
        <dbReference type="EMBL" id="UQC91422.1"/>
    </source>
</evidence>
<evidence type="ECO:0000259" key="5">
    <source>
        <dbReference type="PROSITE" id="PS50102"/>
    </source>
</evidence>
<dbReference type="InterPro" id="IPR012677">
    <property type="entry name" value="Nucleotide-bd_a/b_plait_sf"/>
</dbReference>
<reference evidence="6" key="1">
    <citation type="journal article" date="2021" name="Mol. Plant Microbe Interact.">
        <title>Complete Genome Sequence of the Plant-Pathogenic Fungus Colletotrichum lupini.</title>
        <authorList>
            <person name="Baroncelli R."/>
            <person name="Pensec F."/>
            <person name="Da Lio D."/>
            <person name="Boufleur T."/>
            <person name="Vicente I."/>
            <person name="Sarrocco S."/>
            <person name="Picot A."/>
            <person name="Baraldi E."/>
            <person name="Sukno S."/>
            <person name="Thon M."/>
            <person name="Le Floch G."/>
        </authorList>
    </citation>
    <scope>NUCLEOTIDE SEQUENCE</scope>
    <source>
        <strain evidence="6">IMI 504893</strain>
    </source>
</reference>
<feature type="domain" description="RRM" evidence="5">
    <location>
        <begin position="890"/>
        <end position="976"/>
    </location>
</feature>
<dbReference type="GO" id="GO:0003723">
    <property type="term" value="F:RNA binding"/>
    <property type="evidence" value="ECO:0007669"/>
    <property type="project" value="UniProtKB-UniRule"/>
</dbReference>
<dbReference type="SMART" id="SM00360">
    <property type="entry name" value="RRM"/>
    <property type="match status" value="2"/>
</dbReference>
<feature type="compositionally biased region" description="Basic and acidic residues" evidence="3">
    <location>
        <begin position="557"/>
        <end position="573"/>
    </location>
</feature>
<evidence type="ECO:0000313" key="7">
    <source>
        <dbReference type="Proteomes" id="UP000830671"/>
    </source>
</evidence>
<dbReference type="Gene3D" id="3.30.70.330">
    <property type="match status" value="2"/>
</dbReference>
<feature type="region of interest" description="Disordered" evidence="3">
    <location>
        <begin position="130"/>
        <end position="150"/>
    </location>
</feature>
<evidence type="ECO:0000256" key="2">
    <source>
        <dbReference type="PROSITE-ProRule" id="PRU00176"/>
    </source>
</evidence>
<evidence type="ECO:0000256" key="1">
    <source>
        <dbReference type="ARBA" id="ARBA00022884"/>
    </source>
</evidence>
<keyword evidence="4" id="KW-0812">Transmembrane</keyword>
<keyword evidence="1 2" id="KW-0694">RNA-binding</keyword>
<dbReference type="SUPFAM" id="SSF54928">
    <property type="entry name" value="RNA-binding domain, RBD"/>
    <property type="match status" value="1"/>
</dbReference>
<name>A0A9Q8T942_9PEZI</name>
<dbReference type="KEGG" id="clup:CLUP02_16957"/>
<feature type="domain" description="RRM" evidence="5">
    <location>
        <begin position="743"/>
        <end position="822"/>
    </location>
</feature>
<gene>
    <name evidence="6" type="ORF">CLUP02_16957</name>
</gene>
<dbReference type="PROSITE" id="PS50102">
    <property type="entry name" value="RRM"/>
    <property type="match status" value="2"/>
</dbReference>
<dbReference type="AlphaFoldDB" id="A0A9Q8T942"/>
<dbReference type="Proteomes" id="UP000830671">
    <property type="component" value="Chromosome 9"/>
</dbReference>
<evidence type="ECO:0000256" key="4">
    <source>
        <dbReference type="SAM" id="Phobius"/>
    </source>
</evidence>
<keyword evidence="4" id="KW-0472">Membrane</keyword>
<dbReference type="Pfam" id="PF00076">
    <property type="entry name" value="RRM_1"/>
    <property type="match status" value="1"/>
</dbReference>
<feature type="compositionally biased region" description="Basic and acidic residues" evidence="3">
    <location>
        <begin position="140"/>
        <end position="150"/>
    </location>
</feature>
<dbReference type="InterPro" id="IPR035979">
    <property type="entry name" value="RBD_domain_sf"/>
</dbReference>
<organism evidence="6 7">
    <name type="scientific">Colletotrichum lupini</name>
    <dbReference type="NCBI Taxonomy" id="145971"/>
    <lineage>
        <taxon>Eukaryota</taxon>
        <taxon>Fungi</taxon>
        <taxon>Dikarya</taxon>
        <taxon>Ascomycota</taxon>
        <taxon>Pezizomycotina</taxon>
        <taxon>Sordariomycetes</taxon>
        <taxon>Hypocreomycetidae</taxon>
        <taxon>Glomerellales</taxon>
        <taxon>Glomerellaceae</taxon>
        <taxon>Colletotrichum</taxon>
        <taxon>Colletotrichum acutatum species complex</taxon>
    </lineage>
</organism>
<feature type="region of interest" description="Disordered" evidence="3">
    <location>
        <begin position="978"/>
        <end position="1007"/>
    </location>
</feature>
<keyword evidence="4" id="KW-1133">Transmembrane helix</keyword>
<protein>
    <submittedName>
        <fullName evidence="6">Modin</fullName>
    </submittedName>
</protein>
<dbReference type="GeneID" id="73350884"/>
<dbReference type="EMBL" id="CP019481">
    <property type="protein sequence ID" value="UQC91422.1"/>
    <property type="molecule type" value="Genomic_DNA"/>
</dbReference>
<dbReference type="PANTHER" id="PTHR21245">
    <property type="entry name" value="HETEROGENEOUS NUCLEAR RIBONUCLEOPROTEIN"/>
    <property type="match status" value="1"/>
</dbReference>
<dbReference type="RefSeq" id="XP_049153021.1">
    <property type="nucleotide sequence ID" value="XM_049295874.1"/>
</dbReference>
<accession>A0A9Q8T942</accession>